<dbReference type="Pfam" id="PF13492">
    <property type="entry name" value="GAF_3"/>
    <property type="match status" value="1"/>
</dbReference>
<reference evidence="10 11" key="1">
    <citation type="submission" date="2021-01" db="EMBL/GenBank/DDBJ databases">
        <title>FDA dAtabase for Regulatory Grade micrObial Sequences (FDA-ARGOS): Supporting development and validation of Infectious Disease Dx tests.</title>
        <authorList>
            <person name="Nelson B."/>
            <person name="Plummer A."/>
            <person name="Tallon L."/>
            <person name="Sadzewicz L."/>
            <person name="Zhao X."/>
            <person name="Boylan J."/>
            <person name="Ott S."/>
            <person name="Bowen H."/>
            <person name="Vavikolanu K."/>
            <person name="Mehta A."/>
            <person name="Aluvathingal J."/>
            <person name="Nadendla S."/>
            <person name="Myers T."/>
            <person name="Yan Y."/>
            <person name="Sichtig H."/>
        </authorList>
    </citation>
    <scope>NUCLEOTIDE SEQUENCE [LARGE SCALE GENOMIC DNA]</scope>
    <source>
        <strain evidence="10 11">FDAARGOS_1161</strain>
    </source>
</reference>
<keyword evidence="8" id="KW-0902">Two-component regulatory system</keyword>
<sequence>MQAANTDLIELLTGVRSSKKNYYTELKNTVEQLKKKNIQLEIMNDITNSIHINLNIEEMLHQVMGRLGQLMVIDNCHLILLKDNQTSLIHIYPLKSCEQQDAGWTALHELALLEGSIIQKHVSTLPSLYKEKEKLLSLDIHIILMMPLYCHEKGIGVLLFGRKDLEDWDEEELGFLRKLSNQITIMLEKTHLFNELLHSQQKWVETFKAIEDIIVIFNQNLEVEQCNDSAIEFTSLESLLTAAHSLIQSTFVTQTPNFKEIHLTNDLIFDMQTYPIQNRDMHVYGVIAYFKNVTKKRNMEAQLLHSGKLAAIGEMAAGIAHELNSPLTAILGNSQILLRNSPSENTDTILLQDIKNCGDRCKEIIKSLLTFSRQNEYSFTYYSLNEAVNQVLNLLKFQLEKNRITLQLSLMNDLPLLKGSQPQIEQIIINLLLNARDAVDMGKAEKKRIIIETYAEEDYLAVKVRDNGIGIAPERIPLIFHPFHTTKDMEKGTGLGLSVSLGIAKDHNGTIEVKSSYEKGSSFILKLPLIGL</sequence>
<dbReference type="PROSITE" id="PS50109">
    <property type="entry name" value="HIS_KIN"/>
    <property type="match status" value="1"/>
</dbReference>
<gene>
    <name evidence="10" type="ORF">I6J18_11975</name>
</gene>
<dbReference type="Pfam" id="PF00512">
    <property type="entry name" value="HisKA"/>
    <property type="match status" value="1"/>
</dbReference>
<evidence type="ECO:0000313" key="10">
    <source>
        <dbReference type="EMBL" id="QQT02644.1"/>
    </source>
</evidence>
<dbReference type="InterPro" id="IPR003661">
    <property type="entry name" value="HisK_dim/P_dom"/>
</dbReference>
<dbReference type="KEGG" id="ppsr:I6J18_11975"/>
<dbReference type="Pfam" id="PF02518">
    <property type="entry name" value="HATPase_c"/>
    <property type="match status" value="1"/>
</dbReference>
<dbReference type="InterPro" id="IPR036890">
    <property type="entry name" value="HATPase_C_sf"/>
</dbReference>
<dbReference type="AlphaFoldDB" id="A0A974NRG3"/>
<dbReference type="Gene3D" id="1.10.287.130">
    <property type="match status" value="1"/>
</dbReference>
<evidence type="ECO:0000256" key="8">
    <source>
        <dbReference type="ARBA" id="ARBA00023012"/>
    </source>
</evidence>
<keyword evidence="4" id="KW-0808">Transferase</keyword>
<dbReference type="Gene3D" id="3.30.450.40">
    <property type="match status" value="1"/>
</dbReference>
<proteinExistence type="predicted"/>
<evidence type="ECO:0000259" key="9">
    <source>
        <dbReference type="PROSITE" id="PS50109"/>
    </source>
</evidence>
<dbReference type="InterPro" id="IPR029016">
    <property type="entry name" value="GAF-like_dom_sf"/>
</dbReference>
<keyword evidence="11" id="KW-1185">Reference proteome</keyword>
<dbReference type="EC" id="2.7.13.3" evidence="2"/>
<evidence type="ECO:0000256" key="7">
    <source>
        <dbReference type="ARBA" id="ARBA00022840"/>
    </source>
</evidence>
<dbReference type="InterPro" id="IPR003018">
    <property type="entry name" value="GAF"/>
</dbReference>
<dbReference type="GO" id="GO:0005524">
    <property type="term" value="F:ATP binding"/>
    <property type="evidence" value="ECO:0007669"/>
    <property type="project" value="UniProtKB-KW"/>
</dbReference>
<dbReference type="SUPFAM" id="SSF47384">
    <property type="entry name" value="Homodimeric domain of signal transducing histidine kinase"/>
    <property type="match status" value="1"/>
</dbReference>
<dbReference type="SUPFAM" id="SSF55874">
    <property type="entry name" value="ATPase domain of HSP90 chaperone/DNA topoisomerase II/histidine kinase"/>
    <property type="match status" value="1"/>
</dbReference>
<dbReference type="CDD" id="cd00082">
    <property type="entry name" value="HisKA"/>
    <property type="match status" value="1"/>
</dbReference>
<dbReference type="Gene3D" id="3.30.565.10">
    <property type="entry name" value="Histidine kinase-like ATPase, C-terminal domain"/>
    <property type="match status" value="1"/>
</dbReference>
<dbReference type="InterPro" id="IPR036097">
    <property type="entry name" value="HisK_dim/P_sf"/>
</dbReference>
<dbReference type="Proteomes" id="UP000595254">
    <property type="component" value="Chromosome"/>
</dbReference>
<feature type="domain" description="Histidine kinase" evidence="9">
    <location>
        <begin position="318"/>
        <end position="531"/>
    </location>
</feature>
<dbReference type="SMART" id="SM00388">
    <property type="entry name" value="HisKA"/>
    <property type="match status" value="1"/>
</dbReference>
<keyword evidence="5" id="KW-0547">Nucleotide-binding</keyword>
<accession>A0A974NRG3</accession>
<evidence type="ECO:0000256" key="6">
    <source>
        <dbReference type="ARBA" id="ARBA00022777"/>
    </source>
</evidence>
<dbReference type="SMART" id="SM00387">
    <property type="entry name" value="HATPase_c"/>
    <property type="match status" value="1"/>
</dbReference>
<organism evidence="10 11">
    <name type="scientific">Peribacillus psychrosaccharolyticus</name>
    <name type="common">Bacillus psychrosaccharolyticus</name>
    <dbReference type="NCBI Taxonomy" id="1407"/>
    <lineage>
        <taxon>Bacteria</taxon>
        <taxon>Bacillati</taxon>
        <taxon>Bacillota</taxon>
        <taxon>Bacilli</taxon>
        <taxon>Bacillales</taxon>
        <taxon>Bacillaceae</taxon>
        <taxon>Peribacillus</taxon>
    </lineage>
</organism>
<evidence type="ECO:0000256" key="5">
    <source>
        <dbReference type="ARBA" id="ARBA00022741"/>
    </source>
</evidence>
<dbReference type="InterPro" id="IPR005467">
    <property type="entry name" value="His_kinase_dom"/>
</dbReference>
<dbReference type="PANTHER" id="PTHR43065">
    <property type="entry name" value="SENSOR HISTIDINE KINASE"/>
    <property type="match status" value="1"/>
</dbReference>
<keyword evidence="6" id="KW-0418">Kinase</keyword>
<dbReference type="PANTHER" id="PTHR43065:SF42">
    <property type="entry name" value="TWO-COMPONENT SENSOR PPRA"/>
    <property type="match status" value="1"/>
</dbReference>
<dbReference type="GO" id="GO:0000155">
    <property type="term" value="F:phosphorelay sensor kinase activity"/>
    <property type="evidence" value="ECO:0007669"/>
    <property type="project" value="InterPro"/>
</dbReference>
<dbReference type="PRINTS" id="PR00344">
    <property type="entry name" value="BCTRLSENSOR"/>
</dbReference>
<dbReference type="InterPro" id="IPR003594">
    <property type="entry name" value="HATPase_dom"/>
</dbReference>
<evidence type="ECO:0000256" key="2">
    <source>
        <dbReference type="ARBA" id="ARBA00012438"/>
    </source>
</evidence>
<name>A0A974NRG3_PERPY</name>
<dbReference type="InterPro" id="IPR004358">
    <property type="entry name" value="Sig_transdc_His_kin-like_C"/>
</dbReference>
<dbReference type="SMART" id="SM00065">
    <property type="entry name" value="GAF"/>
    <property type="match status" value="1"/>
</dbReference>
<evidence type="ECO:0000256" key="4">
    <source>
        <dbReference type="ARBA" id="ARBA00022679"/>
    </source>
</evidence>
<dbReference type="SUPFAM" id="SSF55781">
    <property type="entry name" value="GAF domain-like"/>
    <property type="match status" value="1"/>
</dbReference>
<comment type="catalytic activity">
    <reaction evidence="1">
        <text>ATP + protein L-histidine = ADP + protein N-phospho-L-histidine.</text>
        <dbReference type="EC" id="2.7.13.3"/>
    </reaction>
</comment>
<evidence type="ECO:0000313" key="11">
    <source>
        <dbReference type="Proteomes" id="UP000595254"/>
    </source>
</evidence>
<keyword evidence="3" id="KW-0597">Phosphoprotein</keyword>
<protein>
    <recommendedName>
        <fullName evidence="2">histidine kinase</fullName>
        <ecNumber evidence="2">2.7.13.3</ecNumber>
    </recommendedName>
</protein>
<keyword evidence="7" id="KW-0067">ATP-binding</keyword>
<dbReference type="EMBL" id="CP068053">
    <property type="protein sequence ID" value="QQT02644.1"/>
    <property type="molecule type" value="Genomic_DNA"/>
</dbReference>
<evidence type="ECO:0000256" key="3">
    <source>
        <dbReference type="ARBA" id="ARBA00022553"/>
    </source>
</evidence>
<evidence type="ECO:0000256" key="1">
    <source>
        <dbReference type="ARBA" id="ARBA00000085"/>
    </source>
</evidence>